<evidence type="ECO:0000313" key="5">
    <source>
        <dbReference type="EMBL" id="UZE94791.1"/>
    </source>
</evidence>
<keyword evidence="1" id="KW-0805">Transcription regulation</keyword>
<dbReference type="PANTHER" id="PTHR47894">
    <property type="entry name" value="HTH-TYPE TRANSCRIPTIONAL REGULATOR GADX"/>
    <property type="match status" value="1"/>
</dbReference>
<evidence type="ECO:0000256" key="2">
    <source>
        <dbReference type="ARBA" id="ARBA00023125"/>
    </source>
</evidence>
<dbReference type="Proteomes" id="UP001163739">
    <property type="component" value="Chromosome"/>
</dbReference>
<dbReference type="InterPro" id="IPR032687">
    <property type="entry name" value="AraC-type_N"/>
</dbReference>
<dbReference type="Pfam" id="PF12625">
    <property type="entry name" value="Arabinose_bd"/>
    <property type="match status" value="1"/>
</dbReference>
<sequence length="341" mass="39280">MSSEQAKITSKMVRGLVNHLVKKGVSRELVLSQLQIDEQDLNNPDYYFLLEIYNDLYQLGEVQTGDTCLGMSFGLDSDPDVGSQFGLIARTCETVADVLKYQLRFSSLVRNFDRFEIITEGENFIIRWSSESPTTFHLIEEIFSRRSAFINNYVLGAGNTFFKQVDFRHSLNNRDHTYLETIMDCPIKFEQPYNQIISSQSALKLTLKTPDRDLREFYEGLAQKKLVEQSQNSIVARVSRLLMNALPDVLTLEHLSEDLSVSPRTLQRQLQQNGYTLKELCNEVKRKVALESLKAGHSLVTISYKLGFSEQSAFQRAFKRWQGCTPKEFQQLYLHNLNTEE</sequence>
<dbReference type="RefSeq" id="WP_265046284.1">
    <property type="nucleotide sequence ID" value="NZ_CP100390.1"/>
</dbReference>
<evidence type="ECO:0000259" key="4">
    <source>
        <dbReference type="PROSITE" id="PS01124"/>
    </source>
</evidence>
<evidence type="ECO:0000256" key="3">
    <source>
        <dbReference type="ARBA" id="ARBA00023163"/>
    </source>
</evidence>
<keyword evidence="3" id="KW-0804">Transcription</keyword>
<proteinExistence type="predicted"/>
<organism evidence="5 6">
    <name type="scientific">Alkalimarinus alittae</name>
    <dbReference type="NCBI Taxonomy" id="2961619"/>
    <lineage>
        <taxon>Bacteria</taxon>
        <taxon>Pseudomonadati</taxon>
        <taxon>Pseudomonadota</taxon>
        <taxon>Gammaproteobacteria</taxon>
        <taxon>Alteromonadales</taxon>
        <taxon>Alteromonadaceae</taxon>
        <taxon>Alkalimarinus</taxon>
    </lineage>
</organism>
<dbReference type="PRINTS" id="PR00032">
    <property type="entry name" value="HTHARAC"/>
</dbReference>
<dbReference type="Pfam" id="PF12833">
    <property type="entry name" value="HTH_18"/>
    <property type="match status" value="1"/>
</dbReference>
<feature type="domain" description="HTH araC/xylS-type" evidence="4">
    <location>
        <begin position="236"/>
        <end position="332"/>
    </location>
</feature>
<dbReference type="SUPFAM" id="SSF46689">
    <property type="entry name" value="Homeodomain-like"/>
    <property type="match status" value="1"/>
</dbReference>
<dbReference type="InterPro" id="IPR009057">
    <property type="entry name" value="Homeodomain-like_sf"/>
</dbReference>
<evidence type="ECO:0000256" key="1">
    <source>
        <dbReference type="ARBA" id="ARBA00023015"/>
    </source>
</evidence>
<evidence type="ECO:0000313" key="6">
    <source>
        <dbReference type="Proteomes" id="UP001163739"/>
    </source>
</evidence>
<dbReference type="InterPro" id="IPR018060">
    <property type="entry name" value="HTH_AraC"/>
</dbReference>
<keyword evidence="6" id="KW-1185">Reference proteome</keyword>
<dbReference type="EMBL" id="CP100390">
    <property type="protein sequence ID" value="UZE94791.1"/>
    <property type="molecule type" value="Genomic_DNA"/>
</dbReference>
<protein>
    <submittedName>
        <fullName evidence="5">AraC family transcriptional regulator</fullName>
    </submittedName>
</protein>
<dbReference type="SMART" id="SM00342">
    <property type="entry name" value="HTH_ARAC"/>
    <property type="match status" value="1"/>
</dbReference>
<name>A0ABY6MY84_9ALTE</name>
<dbReference type="Gene3D" id="1.10.10.60">
    <property type="entry name" value="Homeodomain-like"/>
    <property type="match status" value="1"/>
</dbReference>
<dbReference type="PANTHER" id="PTHR47894:SF1">
    <property type="entry name" value="HTH-TYPE TRANSCRIPTIONAL REGULATOR VQSM"/>
    <property type="match status" value="1"/>
</dbReference>
<dbReference type="InterPro" id="IPR020449">
    <property type="entry name" value="Tscrpt_reg_AraC-type_HTH"/>
</dbReference>
<dbReference type="PROSITE" id="PS01124">
    <property type="entry name" value="HTH_ARAC_FAMILY_2"/>
    <property type="match status" value="1"/>
</dbReference>
<reference evidence="5" key="1">
    <citation type="submission" date="2022-06" db="EMBL/GenBank/DDBJ databases">
        <title>Alkalimarinus sp. nov., isolated from gut of a Alitta virens.</title>
        <authorList>
            <person name="Yang A.I."/>
            <person name="Shin N.-R."/>
        </authorList>
    </citation>
    <scope>NUCLEOTIDE SEQUENCE</scope>
    <source>
        <strain evidence="5">A2M4</strain>
    </source>
</reference>
<accession>A0ABY6MY84</accession>
<gene>
    <name evidence="5" type="ORF">NKI27_11955</name>
</gene>
<keyword evidence="2" id="KW-0238">DNA-binding</keyword>